<dbReference type="InterPro" id="IPR053000">
    <property type="entry name" value="WSS1-like_metalloprotease"/>
</dbReference>
<dbReference type="InterPro" id="IPR013536">
    <property type="entry name" value="WLM_dom"/>
</dbReference>
<dbReference type="STRING" id="13706.A0A1X2HBE4"/>
<evidence type="ECO:0000256" key="3">
    <source>
        <dbReference type="ARBA" id="ARBA00022833"/>
    </source>
</evidence>
<feature type="region of interest" description="Disordered" evidence="5">
    <location>
        <begin position="190"/>
        <end position="242"/>
    </location>
</feature>
<evidence type="ECO:0000256" key="5">
    <source>
        <dbReference type="SAM" id="MobiDB-lite"/>
    </source>
</evidence>
<name>A0A1X2HBE4_SYNRA</name>
<reference evidence="8 9" key="1">
    <citation type="submission" date="2016-07" db="EMBL/GenBank/DDBJ databases">
        <title>Pervasive Adenine N6-methylation of Active Genes in Fungi.</title>
        <authorList>
            <consortium name="DOE Joint Genome Institute"/>
            <person name="Mondo S.J."/>
            <person name="Dannebaum R.O."/>
            <person name="Kuo R.C."/>
            <person name="Labutti K."/>
            <person name="Haridas S."/>
            <person name="Kuo A."/>
            <person name="Salamov A."/>
            <person name="Ahrendt S.R."/>
            <person name="Lipzen A."/>
            <person name="Sullivan W."/>
            <person name="Andreopoulos W.B."/>
            <person name="Clum A."/>
            <person name="Lindquist E."/>
            <person name="Daum C."/>
            <person name="Ramamoorthy G.K."/>
            <person name="Gryganskyi A."/>
            <person name="Culley D."/>
            <person name="Magnuson J.K."/>
            <person name="James T.Y."/>
            <person name="O'Malley M.A."/>
            <person name="Stajich J.E."/>
            <person name="Spatafora J.W."/>
            <person name="Visel A."/>
            <person name="Grigoriev I.V."/>
        </authorList>
    </citation>
    <scope>NUCLEOTIDE SEQUENCE [LARGE SCALE GENOMIC DNA]</scope>
    <source>
        <strain evidence="8 9">NRRL 2496</strain>
    </source>
</reference>
<evidence type="ECO:0000259" key="7">
    <source>
        <dbReference type="PROSITE" id="PS51397"/>
    </source>
</evidence>
<sequence length="318" mass="35309">MLRRGWRVRHLCEFFPKNPNLLGVNVNHGLKINIRLRPHYDDTMFLEYHDLLGTMLHELTHIVRGPHDAVFYKVLDELNDELDQLLITGGDRLFDGPGYSLGGGGSLSPSEMKRRAIAAAEKRKNLQKVMMPSGGQRLGGSMTTAGFTPAQMAARAAERRLRDQLWCGGAQEGEDEQEDTDSPLTIRTVVLNDDDGSSDPSNGRFGIDPWASPPRGQKRRFDGPAGPVGNRKPRRRIPQPATISASEATISEEWPCPACTFQNKGIALACEMCFKERPSDAPGTNTNLFWPCPQCTFYNSWNHLQCTICSGIKPADTM</sequence>
<keyword evidence="1" id="KW-0479">Metal-binding</keyword>
<evidence type="ECO:0000256" key="4">
    <source>
        <dbReference type="PROSITE-ProRule" id="PRU00322"/>
    </source>
</evidence>
<feature type="domain" description="RanBP2-type" evidence="6">
    <location>
        <begin position="250"/>
        <end position="279"/>
    </location>
</feature>
<dbReference type="GO" id="GO:0005634">
    <property type="term" value="C:nucleus"/>
    <property type="evidence" value="ECO:0007669"/>
    <property type="project" value="TreeGrafter"/>
</dbReference>
<dbReference type="InterPro" id="IPR036443">
    <property type="entry name" value="Znf_RanBP2_sf"/>
</dbReference>
<dbReference type="PROSITE" id="PS51397">
    <property type="entry name" value="WLM"/>
    <property type="match status" value="1"/>
</dbReference>
<dbReference type="SUPFAM" id="SSF90209">
    <property type="entry name" value="Ran binding protein zinc finger-like"/>
    <property type="match status" value="1"/>
</dbReference>
<accession>A0A1X2HBE4</accession>
<dbReference type="OrthoDB" id="261960at2759"/>
<dbReference type="InParanoid" id="A0A1X2HBE4"/>
<dbReference type="PANTHER" id="PTHR46622:SF1">
    <property type="entry name" value="DNA-DEPENDENT METALLOPROTEASE WSS1"/>
    <property type="match status" value="1"/>
</dbReference>
<proteinExistence type="predicted"/>
<dbReference type="GO" id="GO:0006281">
    <property type="term" value="P:DNA repair"/>
    <property type="evidence" value="ECO:0007669"/>
    <property type="project" value="TreeGrafter"/>
</dbReference>
<dbReference type="Proteomes" id="UP000242180">
    <property type="component" value="Unassembled WGS sequence"/>
</dbReference>
<keyword evidence="9" id="KW-1185">Reference proteome</keyword>
<evidence type="ECO:0000256" key="2">
    <source>
        <dbReference type="ARBA" id="ARBA00022771"/>
    </source>
</evidence>
<dbReference type="PROSITE" id="PS01358">
    <property type="entry name" value="ZF_RANBP2_1"/>
    <property type="match status" value="2"/>
</dbReference>
<dbReference type="EMBL" id="MCGN01000005">
    <property type="protein sequence ID" value="ORY96128.1"/>
    <property type="molecule type" value="Genomic_DNA"/>
</dbReference>
<keyword evidence="3" id="KW-0862">Zinc</keyword>
<dbReference type="Gene3D" id="2.30.30.380">
    <property type="entry name" value="Zn-finger domain of Sec23/24"/>
    <property type="match status" value="2"/>
</dbReference>
<protein>
    <submittedName>
        <fullName evidence="8">WLM domain-domain-containing protein</fullName>
    </submittedName>
</protein>
<dbReference type="InterPro" id="IPR001876">
    <property type="entry name" value="Znf_RanBP2"/>
</dbReference>
<evidence type="ECO:0000313" key="8">
    <source>
        <dbReference type="EMBL" id="ORY96128.1"/>
    </source>
</evidence>
<dbReference type="PROSITE" id="PS50199">
    <property type="entry name" value="ZF_RANBP2_2"/>
    <property type="match status" value="2"/>
</dbReference>
<keyword evidence="2 4" id="KW-0863">Zinc-finger</keyword>
<dbReference type="PANTHER" id="PTHR46622">
    <property type="entry name" value="DNA-DEPENDENT METALLOPROTEASE WSS1"/>
    <property type="match status" value="1"/>
</dbReference>
<dbReference type="Pfam" id="PF00641">
    <property type="entry name" value="Zn_ribbon_RanBP"/>
    <property type="match status" value="1"/>
</dbReference>
<evidence type="ECO:0000313" key="9">
    <source>
        <dbReference type="Proteomes" id="UP000242180"/>
    </source>
</evidence>
<evidence type="ECO:0000259" key="6">
    <source>
        <dbReference type="PROSITE" id="PS50199"/>
    </source>
</evidence>
<feature type="domain" description="WLM" evidence="7">
    <location>
        <begin position="1"/>
        <end position="162"/>
    </location>
</feature>
<dbReference type="Pfam" id="PF08325">
    <property type="entry name" value="WLM"/>
    <property type="match status" value="1"/>
</dbReference>
<evidence type="ECO:0000256" key="1">
    <source>
        <dbReference type="ARBA" id="ARBA00022723"/>
    </source>
</evidence>
<comment type="caution">
    <text evidence="8">The sequence shown here is derived from an EMBL/GenBank/DDBJ whole genome shotgun (WGS) entry which is preliminary data.</text>
</comment>
<dbReference type="OMA" id="GTLCEFY"/>
<dbReference type="GO" id="GO:0008237">
    <property type="term" value="F:metallopeptidase activity"/>
    <property type="evidence" value="ECO:0007669"/>
    <property type="project" value="TreeGrafter"/>
</dbReference>
<gene>
    <name evidence="8" type="ORF">BCR43DRAFT_491109</name>
</gene>
<dbReference type="SMART" id="SM00547">
    <property type="entry name" value="ZnF_RBZ"/>
    <property type="match status" value="2"/>
</dbReference>
<dbReference type="GO" id="GO:0008270">
    <property type="term" value="F:zinc ion binding"/>
    <property type="evidence" value="ECO:0007669"/>
    <property type="project" value="UniProtKB-KW"/>
</dbReference>
<dbReference type="AlphaFoldDB" id="A0A1X2HBE4"/>
<organism evidence="8 9">
    <name type="scientific">Syncephalastrum racemosum</name>
    <name type="common">Filamentous fungus</name>
    <dbReference type="NCBI Taxonomy" id="13706"/>
    <lineage>
        <taxon>Eukaryota</taxon>
        <taxon>Fungi</taxon>
        <taxon>Fungi incertae sedis</taxon>
        <taxon>Mucoromycota</taxon>
        <taxon>Mucoromycotina</taxon>
        <taxon>Mucoromycetes</taxon>
        <taxon>Mucorales</taxon>
        <taxon>Syncephalastraceae</taxon>
        <taxon>Syncephalastrum</taxon>
    </lineage>
</organism>
<feature type="domain" description="RanBP2-type" evidence="6">
    <location>
        <begin position="285"/>
        <end position="315"/>
    </location>
</feature>